<evidence type="ECO:0000313" key="2">
    <source>
        <dbReference type="EMBL" id="KAF2548507.1"/>
    </source>
</evidence>
<dbReference type="NCBIfam" id="TIGR01640">
    <property type="entry name" value="F_box_assoc_1"/>
    <property type="match status" value="2"/>
</dbReference>
<dbReference type="EMBL" id="QGKY02001925">
    <property type="protein sequence ID" value="KAF2548507.1"/>
    <property type="molecule type" value="Genomic_DNA"/>
</dbReference>
<dbReference type="PANTHER" id="PTHR31111">
    <property type="entry name" value="BNAA05G37150D PROTEIN-RELATED"/>
    <property type="match status" value="1"/>
</dbReference>
<organism evidence="2">
    <name type="scientific">Brassica cretica</name>
    <name type="common">Mustard</name>
    <dbReference type="NCBI Taxonomy" id="69181"/>
    <lineage>
        <taxon>Eukaryota</taxon>
        <taxon>Viridiplantae</taxon>
        <taxon>Streptophyta</taxon>
        <taxon>Embryophyta</taxon>
        <taxon>Tracheophyta</taxon>
        <taxon>Spermatophyta</taxon>
        <taxon>Magnoliopsida</taxon>
        <taxon>eudicotyledons</taxon>
        <taxon>Gunneridae</taxon>
        <taxon>Pentapetalae</taxon>
        <taxon>rosids</taxon>
        <taxon>malvids</taxon>
        <taxon>Brassicales</taxon>
        <taxon>Brassicaceae</taxon>
        <taxon>Brassiceae</taxon>
        <taxon>Brassica</taxon>
    </lineage>
</organism>
<proteinExistence type="predicted"/>
<feature type="domain" description="F-box associated beta-propeller type 3" evidence="1">
    <location>
        <begin position="61"/>
        <end position="206"/>
    </location>
</feature>
<dbReference type="AlphaFoldDB" id="A0A8S9GX18"/>
<dbReference type="Pfam" id="PF08268">
    <property type="entry name" value="FBA_3"/>
    <property type="match status" value="2"/>
</dbReference>
<comment type="caution">
    <text evidence="2">The sequence shown here is derived from an EMBL/GenBank/DDBJ whole genome shotgun (WGS) entry which is preliminary data.</text>
</comment>
<name>A0A8S9GX18_BRACR</name>
<gene>
    <name evidence="2" type="ORF">F2Q70_00022613</name>
</gene>
<feature type="non-terminal residue" evidence="2">
    <location>
        <position position="1"/>
    </location>
</feature>
<feature type="domain" description="F-box associated beta-propeller type 3" evidence="1">
    <location>
        <begin position="4"/>
        <end position="59"/>
    </location>
</feature>
<sequence>SIEYHHLNGLICRQEQRPRSAVICNPSTGESLTLPEVSTQRIDKRSYFIGYDPIQQQFKGMQKNLWRRIRFCRPHPLPKTICLDGVLYYLAYISMISRVTTIVRFGVKSEVFSFIHMDEGMSMSSSSCTLINYKGKLGLVHLTGWIERNLEMFILEDVGKHIWSHTYELSLLWKSKNESTELHIVGVTGTCDIVFSPYFLSDPLYVSTTISTGEL</sequence>
<dbReference type="InterPro" id="IPR013187">
    <property type="entry name" value="F-box-assoc_dom_typ3"/>
</dbReference>
<reference evidence="2" key="1">
    <citation type="submission" date="2019-12" db="EMBL/GenBank/DDBJ databases">
        <title>Genome sequencing and annotation of Brassica cretica.</title>
        <authorList>
            <person name="Studholme D.J."/>
            <person name="Sarris P.F."/>
        </authorList>
    </citation>
    <scope>NUCLEOTIDE SEQUENCE</scope>
    <source>
        <strain evidence="2">PFS-102/07</strain>
        <tissue evidence="2">Leaf</tissue>
    </source>
</reference>
<dbReference type="InterPro" id="IPR017451">
    <property type="entry name" value="F-box-assoc_interact_dom"/>
</dbReference>
<accession>A0A8S9GX18</accession>
<protein>
    <recommendedName>
        <fullName evidence="1">F-box associated beta-propeller type 3 domain-containing protein</fullName>
    </recommendedName>
</protein>
<dbReference type="PANTHER" id="PTHR31111:SF109">
    <property type="entry name" value="F-BOX DOMAIN-CONTAINING PROTEIN"/>
    <property type="match status" value="1"/>
</dbReference>
<evidence type="ECO:0000259" key="1">
    <source>
        <dbReference type="Pfam" id="PF08268"/>
    </source>
</evidence>